<protein>
    <submittedName>
        <fullName evidence="1">Uncharacterized protein</fullName>
    </submittedName>
</protein>
<dbReference type="EMBL" id="BART01001491">
    <property type="protein sequence ID" value="GAG69894.1"/>
    <property type="molecule type" value="Genomic_DNA"/>
</dbReference>
<gene>
    <name evidence="1" type="ORF">S01H4_05228</name>
</gene>
<sequence>ETKEKVRTKKRKKERQRTRDFLISVNLPLQF</sequence>
<reference evidence="1" key="1">
    <citation type="journal article" date="2014" name="Front. Microbiol.">
        <title>High frequency of phylogenetically diverse reductive dehalogenase-homologous genes in deep subseafloor sedimentary metagenomes.</title>
        <authorList>
            <person name="Kawai M."/>
            <person name="Futagami T."/>
            <person name="Toyoda A."/>
            <person name="Takaki Y."/>
            <person name="Nishi S."/>
            <person name="Hori S."/>
            <person name="Arai W."/>
            <person name="Tsubouchi T."/>
            <person name="Morono Y."/>
            <person name="Uchiyama I."/>
            <person name="Ito T."/>
            <person name="Fujiyama A."/>
            <person name="Inagaki F."/>
            <person name="Takami H."/>
        </authorList>
    </citation>
    <scope>NUCLEOTIDE SEQUENCE</scope>
    <source>
        <strain evidence="1">Expedition CK06-06</strain>
    </source>
</reference>
<proteinExistence type="predicted"/>
<organism evidence="1">
    <name type="scientific">marine sediment metagenome</name>
    <dbReference type="NCBI Taxonomy" id="412755"/>
    <lineage>
        <taxon>unclassified sequences</taxon>
        <taxon>metagenomes</taxon>
        <taxon>ecological metagenomes</taxon>
    </lineage>
</organism>
<evidence type="ECO:0000313" key="1">
    <source>
        <dbReference type="EMBL" id="GAG69894.1"/>
    </source>
</evidence>
<name>X0ZKF0_9ZZZZ</name>
<comment type="caution">
    <text evidence="1">The sequence shown here is derived from an EMBL/GenBank/DDBJ whole genome shotgun (WGS) entry which is preliminary data.</text>
</comment>
<accession>X0ZKF0</accession>
<dbReference type="AlphaFoldDB" id="X0ZKF0"/>
<feature type="non-terminal residue" evidence="1">
    <location>
        <position position="1"/>
    </location>
</feature>